<comment type="subcellular location">
    <subcellularLocation>
        <location evidence="1">Cell membrane</location>
        <topology evidence="1">Multi-pass membrane protein</topology>
    </subcellularLocation>
</comment>
<proteinExistence type="predicted"/>
<keyword evidence="3 6" id="KW-0812">Transmembrane</keyword>
<dbReference type="Pfam" id="PF00482">
    <property type="entry name" value="T2SSF"/>
    <property type="match status" value="1"/>
</dbReference>
<keyword evidence="2" id="KW-1003">Cell membrane</keyword>
<feature type="transmembrane region" description="Helical" evidence="6">
    <location>
        <begin position="112"/>
        <end position="132"/>
    </location>
</feature>
<evidence type="ECO:0000256" key="2">
    <source>
        <dbReference type="ARBA" id="ARBA00022475"/>
    </source>
</evidence>
<feature type="transmembrane region" description="Helical" evidence="6">
    <location>
        <begin position="263"/>
        <end position="283"/>
    </location>
</feature>
<reference evidence="8 9" key="1">
    <citation type="submission" date="2019-10" db="EMBL/GenBank/DDBJ databases">
        <title>Vibrio sp. nov. isolated from a shrimp pond.</title>
        <authorList>
            <person name="Gomez-Gil B."/>
            <person name="Enciso-Ibarra J."/>
            <person name="Enciso-Ibarra K."/>
            <person name="Bolan-Mejia C."/>
        </authorList>
    </citation>
    <scope>NUCLEOTIDE SEQUENCE [LARGE SCALE GENOMIC DNA]</scope>
    <source>
        <strain evidence="8 9">CAIM 722</strain>
    </source>
</reference>
<evidence type="ECO:0000256" key="6">
    <source>
        <dbReference type="SAM" id="Phobius"/>
    </source>
</evidence>
<protein>
    <submittedName>
        <fullName evidence="8">Type II secretion system F family protein</fullName>
    </submittedName>
</protein>
<dbReference type="InterPro" id="IPR018076">
    <property type="entry name" value="T2SS_GspF_dom"/>
</dbReference>
<evidence type="ECO:0000259" key="7">
    <source>
        <dbReference type="Pfam" id="PF00482"/>
    </source>
</evidence>
<evidence type="ECO:0000256" key="3">
    <source>
        <dbReference type="ARBA" id="ARBA00022692"/>
    </source>
</evidence>
<dbReference type="RefSeq" id="WP_161158571.1">
    <property type="nucleotide sequence ID" value="NZ_WEKT01000094.1"/>
</dbReference>
<feature type="domain" description="Type II secretion system protein GspF" evidence="7">
    <location>
        <begin position="151"/>
        <end position="278"/>
    </location>
</feature>
<dbReference type="EMBL" id="WEKT01000094">
    <property type="protein sequence ID" value="MZI96077.1"/>
    <property type="molecule type" value="Genomic_DNA"/>
</dbReference>
<evidence type="ECO:0000256" key="5">
    <source>
        <dbReference type="ARBA" id="ARBA00023136"/>
    </source>
</evidence>
<keyword evidence="9" id="KW-1185">Reference proteome</keyword>
<dbReference type="AlphaFoldDB" id="A0A7X4LQ93"/>
<organism evidence="8 9">
    <name type="scientific">Vibrio eleionomae</name>
    <dbReference type="NCBI Taxonomy" id="2653505"/>
    <lineage>
        <taxon>Bacteria</taxon>
        <taxon>Pseudomonadati</taxon>
        <taxon>Pseudomonadota</taxon>
        <taxon>Gammaproteobacteria</taxon>
        <taxon>Vibrionales</taxon>
        <taxon>Vibrionaceae</taxon>
        <taxon>Vibrio</taxon>
    </lineage>
</organism>
<comment type="caution">
    <text evidence="8">The sequence shown here is derived from an EMBL/GenBank/DDBJ whole genome shotgun (WGS) entry which is preliminary data.</text>
</comment>
<evidence type="ECO:0000256" key="4">
    <source>
        <dbReference type="ARBA" id="ARBA00022989"/>
    </source>
</evidence>
<evidence type="ECO:0000313" key="9">
    <source>
        <dbReference type="Proteomes" id="UP000462621"/>
    </source>
</evidence>
<dbReference type="PANTHER" id="PTHR35007">
    <property type="entry name" value="INTEGRAL MEMBRANE PROTEIN-RELATED"/>
    <property type="match status" value="1"/>
</dbReference>
<name>A0A7X4LQ93_9VIBR</name>
<accession>A0A7X4LQ93</accession>
<keyword evidence="4 6" id="KW-1133">Transmembrane helix</keyword>
<feature type="transmembrane region" description="Helical" evidence="6">
    <location>
        <begin position="6"/>
        <end position="24"/>
    </location>
</feature>
<dbReference type="GO" id="GO:0005886">
    <property type="term" value="C:plasma membrane"/>
    <property type="evidence" value="ECO:0007669"/>
    <property type="project" value="UniProtKB-SubCell"/>
</dbReference>
<evidence type="ECO:0000256" key="1">
    <source>
        <dbReference type="ARBA" id="ARBA00004651"/>
    </source>
</evidence>
<sequence length="287" mass="32372">MDIIGISSISLIIFGLVFLVASAAKSKREKRLDKLNIEKTKQERKPKFVWLTQILNTIFSTNQKEIDEKFISAGFYDLKFAKYYVLVKYTVVILGTISVAFLGTLWQLKPSSFIAVEAVWIIVSLTGPDSFLSMRASNLRKSISNKLPYMLDLMSVSIQTGMTIEASISYLSHEFKAFDKDLCFILTKINERSRIVGIEQALTELYKQFPTNEVRSFVMTLNQSIQYGSSISPVLVTLSSDIREVQLLNVEEKIGQLSAKMSIPLIMFIMIPIVILITAPGIMRMLG</sequence>
<gene>
    <name evidence="8" type="ORF">F9817_23110</name>
</gene>
<feature type="transmembrane region" description="Helical" evidence="6">
    <location>
        <begin position="86"/>
        <end position="106"/>
    </location>
</feature>
<evidence type="ECO:0000313" key="8">
    <source>
        <dbReference type="EMBL" id="MZI96077.1"/>
    </source>
</evidence>
<keyword evidence="5 6" id="KW-0472">Membrane</keyword>
<dbReference type="Proteomes" id="UP000462621">
    <property type="component" value="Unassembled WGS sequence"/>
</dbReference>
<dbReference type="PANTHER" id="PTHR35007:SF2">
    <property type="entry name" value="PILUS ASSEMBLE PROTEIN"/>
    <property type="match status" value="1"/>
</dbReference>